<evidence type="ECO:0000256" key="1">
    <source>
        <dbReference type="SAM" id="MobiDB-lite"/>
    </source>
</evidence>
<dbReference type="EMBL" id="BOMG01000065">
    <property type="protein sequence ID" value="GID57101.1"/>
    <property type="molecule type" value="Genomic_DNA"/>
</dbReference>
<name>A0ABQ3XF20_9ACTN</name>
<dbReference type="Proteomes" id="UP000612282">
    <property type="component" value="Unassembled WGS sequence"/>
</dbReference>
<feature type="transmembrane region" description="Helical" evidence="2">
    <location>
        <begin position="226"/>
        <end position="248"/>
    </location>
</feature>
<evidence type="ECO:0000256" key="3">
    <source>
        <dbReference type="SAM" id="SignalP"/>
    </source>
</evidence>
<evidence type="ECO:0000313" key="4">
    <source>
        <dbReference type="EMBL" id="GID57101.1"/>
    </source>
</evidence>
<feature type="transmembrane region" description="Helical" evidence="2">
    <location>
        <begin position="255"/>
        <end position="274"/>
    </location>
</feature>
<reference evidence="4 5" key="1">
    <citation type="submission" date="2021-01" db="EMBL/GenBank/DDBJ databases">
        <title>Whole genome shotgun sequence of Actinoplanes couchii NBRC 106145.</title>
        <authorList>
            <person name="Komaki H."/>
            <person name="Tamura T."/>
        </authorList>
    </citation>
    <scope>NUCLEOTIDE SEQUENCE [LARGE SCALE GENOMIC DNA]</scope>
    <source>
        <strain evidence="4 5">NBRC 106145</strain>
    </source>
</reference>
<feature type="signal peptide" evidence="3">
    <location>
        <begin position="1"/>
        <end position="26"/>
    </location>
</feature>
<evidence type="ECO:0000313" key="5">
    <source>
        <dbReference type="Proteomes" id="UP000612282"/>
    </source>
</evidence>
<keyword evidence="2" id="KW-0812">Transmembrane</keyword>
<keyword evidence="5" id="KW-1185">Reference proteome</keyword>
<organism evidence="4 5">
    <name type="scientific">Actinoplanes couchii</name>
    <dbReference type="NCBI Taxonomy" id="403638"/>
    <lineage>
        <taxon>Bacteria</taxon>
        <taxon>Bacillati</taxon>
        <taxon>Actinomycetota</taxon>
        <taxon>Actinomycetes</taxon>
        <taxon>Micromonosporales</taxon>
        <taxon>Micromonosporaceae</taxon>
        <taxon>Actinoplanes</taxon>
    </lineage>
</organism>
<protein>
    <submittedName>
        <fullName evidence="4">Uncharacterized protein</fullName>
    </submittedName>
</protein>
<evidence type="ECO:0000256" key="2">
    <source>
        <dbReference type="SAM" id="Phobius"/>
    </source>
</evidence>
<comment type="caution">
    <text evidence="4">The sequence shown here is derived from an EMBL/GenBank/DDBJ whole genome shotgun (WGS) entry which is preliminary data.</text>
</comment>
<keyword evidence="2" id="KW-1133">Transmembrane helix</keyword>
<keyword evidence="2" id="KW-0472">Membrane</keyword>
<proteinExistence type="predicted"/>
<feature type="transmembrane region" description="Helical" evidence="2">
    <location>
        <begin position="294"/>
        <end position="315"/>
    </location>
</feature>
<sequence length="376" mass="37395">MTRFLVVLAVVAGTLVVTGGPVAAHAGGLTATDARGRVVAVSPSVPGLTVETIEAGARLRLRNDTGSPITINPGGGTAAPAVVAPGTEVTWIDTRATPDGRTVPASRTVPWTLTLDAAGTPVTVTGELVGEKRPRPAVWWIAAALTGAALLLAARRLTRAHPAAHRHPSDSAVHPHPHPSDSVGEPPAHRLLRADLLLAVAGSVAALASAAHVIGSTLAVESAPMVTTFLSAAGINLLAWPLVIGGAVTVLRGRAAGVLAVCAGAALTAVFVLPDVTSFHRPVLPFAGPATLERVLVVLALGLGAGVAIAGAGVLRSLAERVSDTDGSLAEKASDTDGSSAGKASDTEGSLAESASPAEGPSGEQAADAEGPPRDV</sequence>
<feature type="chain" id="PRO_5046416937" evidence="3">
    <location>
        <begin position="27"/>
        <end position="376"/>
    </location>
</feature>
<feature type="transmembrane region" description="Helical" evidence="2">
    <location>
        <begin position="196"/>
        <end position="220"/>
    </location>
</feature>
<gene>
    <name evidence="4" type="ORF">Aco03nite_055050</name>
</gene>
<dbReference type="RefSeq" id="WP_203799390.1">
    <property type="nucleotide sequence ID" value="NZ_BAAAQE010000092.1"/>
</dbReference>
<feature type="region of interest" description="Disordered" evidence="1">
    <location>
        <begin position="161"/>
        <end position="186"/>
    </location>
</feature>
<accession>A0ABQ3XF20</accession>
<feature type="transmembrane region" description="Helical" evidence="2">
    <location>
        <begin position="137"/>
        <end position="154"/>
    </location>
</feature>
<feature type="region of interest" description="Disordered" evidence="1">
    <location>
        <begin position="326"/>
        <end position="376"/>
    </location>
</feature>
<keyword evidence="3" id="KW-0732">Signal</keyword>